<dbReference type="EMBL" id="FP929134">
    <property type="protein sequence ID" value="CBX98834.1"/>
    <property type="molecule type" value="Genomic_DNA"/>
</dbReference>
<protein>
    <submittedName>
        <fullName evidence="1">Predicted protein</fullName>
    </submittedName>
</protein>
<dbReference type="Proteomes" id="UP000002668">
    <property type="component" value="Genome"/>
</dbReference>
<evidence type="ECO:0000313" key="1">
    <source>
        <dbReference type="EMBL" id="CBX98834.1"/>
    </source>
</evidence>
<organism evidence="2">
    <name type="scientific">Leptosphaeria maculans (strain JN3 / isolate v23.1.3 / race Av1-4-5-6-7-8)</name>
    <name type="common">Blackleg fungus</name>
    <name type="synonym">Phoma lingam</name>
    <dbReference type="NCBI Taxonomy" id="985895"/>
    <lineage>
        <taxon>Eukaryota</taxon>
        <taxon>Fungi</taxon>
        <taxon>Dikarya</taxon>
        <taxon>Ascomycota</taxon>
        <taxon>Pezizomycotina</taxon>
        <taxon>Dothideomycetes</taxon>
        <taxon>Pleosporomycetidae</taxon>
        <taxon>Pleosporales</taxon>
        <taxon>Pleosporineae</taxon>
        <taxon>Leptosphaeriaceae</taxon>
        <taxon>Plenodomus</taxon>
        <taxon>Plenodomus lingam/Leptosphaeria maculans species complex</taxon>
    </lineage>
</organism>
<keyword evidence="2" id="KW-1185">Reference proteome</keyword>
<dbReference type="InParanoid" id="E5A5D6"/>
<dbReference type="RefSeq" id="XP_003842313.1">
    <property type="nucleotide sequence ID" value="XM_003842265.1"/>
</dbReference>
<dbReference type="VEuPathDB" id="FungiDB:LEMA_P080730.1"/>
<dbReference type="GeneID" id="13282317"/>
<dbReference type="HOGENOM" id="CLU_1170820_0_0_1"/>
<dbReference type="AlphaFoldDB" id="E5A5D6"/>
<accession>E5A5D6</accession>
<dbReference type="eggNOG" id="ENOG502T65B">
    <property type="taxonomic scope" value="Eukaryota"/>
</dbReference>
<evidence type="ECO:0000313" key="2">
    <source>
        <dbReference type="Proteomes" id="UP000002668"/>
    </source>
</evidence>
<gene>
    <name evidence="1" type="ORF">LEMA_P080730.1</name>
</gene>
<name>E5A5D6_LEPMJ</name>
<dbReference type="OrthoDB" id="3766216at2759"/>
<reference evidence="2" key="1">
    <citation type="journal article" date="2011" name="Nat. Commun.">
        <title>Effector diversification within compartments of the Leptosphaeria maculans genome affected by Repeat-Induced Point mutations.</title>
        <authorList>
            <person name="Rouxel T."/>
            <person name="Grandaubert J."/>
            <person name="Hane J.K."/>
            <person name="Hoede C."/>
            <person name="van de Wouw A.P."/>
            <person name="Couloux A."/>
            <person name="Dominguez V."/>
            <person name="Anthouard V."/>
            <person name="Bally P."/>
            <person name="Bourras S."/>
            <person name="Cozijnsen A.J."/>
            <person name="Ciuffetti L.M."/>
            <person name="Degrave A."/>
            <person name="Dilmaghani A."/>
            <person name="Duret L."/>
            <person name="Fudal I."/>
            <person name="Goodwin S.B."/>
            <person name="Gout L."/>
            <person name="Glaser N."/>
            <person name="Linglin J."/>
            <person name="Kema G.H.J."/>
            <person name="Lapalu N."/>
            <person name="Lawrence C.B."/>
            <person name="May K."/>
            <person name="Meyer M."/>
            <person name="Ollivier B."/>
            <person name="Poulain J."/>
            <person name="Schoch C.L."/>
            <person name="Simon A."/>
            <person name="Spatafora J.W."/>
            <person name="Stachowiak A."/>
            <person name="Turgeon B.G."/>
            <person name="Tyler B.M."/>
            <person name="Vincent D."/>
            <person name="Weissenbach J."/>
            <person name="Amselem J."/>
            <person name="Quesneville H."/>
            <person name="Oliver R.P."/>
            <person name="Wincker P."/>
            <person name="Balesdent M.-H."/>
            <person name="Howlett B.J."/>
        </authorList>
    </citation>
    <scope>NUCLEOTIDE SEQUENCE [LARGE SCALE GENOMIC DNA]</scope>
    <source>
        <strain evidence="2">JN3 / isolate v23.1.3 / race Av1-4-5-6-7-8</strain>
    </source>
</reference>
<proteinExistence type="predicted"/>
<sequence length="237" mass="27627">MVLSSPTFPRTYFQVPTVAVHMCDQRKQYDQCVSYVPLSVLEHYAPHICHLIEPDILLNRYRLFIRLPLHDHVEDIEWAGLYRLLAHWNHAAANMIDTPLPPTNSVSDAIKIYRSLQLMLKPEAETLRSRIMHTLHTTPLTELDVQTIWWAFQAKPEWPSWLDALCYNLVRFQVLSGQPCGTAIQLFIETEMLNMDNAQYCQVLVAYERHGLATRSRVRTTVSRCVERSFCRFQARS</sequence>